<dbReference type="Proteomes" id="UP000198654">
    <property type="component" value="Unassembled WGS sequence"/>
</dbReference>
<evidence type="ECO:0000313" key="3">
    <source>
        <dbReference type="EMBL" id="SDL51048.1"/>
    </source>
</evidence>
<feature type="transmembrane region" description="Helical" evidence="1">
    <location>
        <begin position="31"/>
        <end position="52"/>
    </location>
</feature>
<evidence type="ECO:0000313" key="4">
    <source>
        <dbReference type="Proteomes" id="UP000198654"/>
    </source>
</evidence>
<feature type="transmembrane region" description="Helical" evidence="1">
    <location>
        <begin position="73"/>
        <end position="89"/>
    </location>
</feature>
<dbReference type="RefSeq" id="WP_089727777.1">
    <property type="nucleotide sequence ID" value="NZ_FNGI01000004.1"/>
</dbReference>
<dbReference type="EMBL" id="FNGI01000004">
    <property type="protein sequence ID" value="SDL51048.1"/>
    <property type="molecule type" value="Genomic_DNA"/>
</dbReference>
<accession>A0A1G9KMR1</accession>
<organism evidence="3 4">
    <name type="scientific">Modicisalibacter muralis</name>
    <dbReference type="NCBI Taxonomy" id="119000"/>
    <lineage>
        <taxon>Bacteria</taxon>
        <taxon>Pseudomonadati</taxon>
        <taxon>Pseudomonadota</taxon>
        <taxon>Gammaproteobacteria</taxon>
        <taxon>Oceanospirillales</taxon>
        <taxon>Halomonadaceae</taxon>
        <taxon>Modicisalibacter</taxon>
    </lineage>
</organism>
<reference evidence="3 4" key="1">
    <citation type="submission" date="2016-10" db="EMBL/GenBank/DDBJ databases">
        <authorList>
            <person name="de Groot N.N."/>
        </authorList>
    </citation>
    <scope>NUCLEOTIDE SEQUENCE [LARGE SCALE GENOMIC DNA]</scope>
    <source>
        <strain evidence="3 4">DSM 14789</strain>
    </source>
</reference>
<dbReference type="Pfam" id="PF07331">
    <property type="entry name" value="TctB"/>
    <property type="match status" value="1"/>
</dbReference>
<evidence type="ECO:0000256" key="1">
    <source>
        <dbReference type="SAM" id="Phobius"/>
    </source>
</evidence>
<dbReference type="STRING" id="119000.SAMN05661010_01848"/>
<sequence>MGRILVAIAAIALAVFFRVEAADYRIAASRLPDVVGAVLILLSVMLIVQVLMSWRKASAQGELTIFPKVEPRAILLGVAFIVLIFAYAWSIQTIGYLVATPVFLLVVLVVLRPIHWLWTIVITATVTLVIWAIFIYFLKMPILLYPGS</sequence>
<dbReference type="AlphaFoldDB" id="A0A1G9KMR1"/>
<feature type="transmembrane region" description="Helical" evidence="1">
    <location>
        <begin position="116"/>
        <end position="138"/>
    </location>
</feature>
<proteinExistence type="predicted"/>
<keyword evidence="1" id="KW-0812">Transmembrane</keyword>
<keyword evidence="1" id="KW-1133">Transmembrane helix</keyword>
<feature type="transmembrane region" description="Helical" evidence="1">
    <location>
        <begin position="95"/>
        <end position="111"/>
    </location>
</feature>
<keyword evidence="4" id="KW-1185">Reference proteome</keyword>
<gene>
    <name evidence="3" type="ORF">SAMN05661010_01848</name>
</gene>
<protein>
    <submittedName>
        <fullName evidence="3">Tripartite tricarboxylate transporter TctB family protein</fullName>
    </submittedName>
</protein>
<evidence type="ECO:0000259" key="2">
    <source>
        <dbReference type="Pfam" id="PF07331"/>
    </source>
</evidence>
<feature type="domain" description="DUF1468" evidence="2">
    <location>
        <begin position="6"/>
        <end position="141"/>
    </location>
</feature>
<name>A0A1G9KMR1_9GAMM</name>
<dbReference type="InterPro" id="IPR009936">
    <property type="entry name" value="DUF1468"/>
</dbReference>
<keyword evidence="1" id="KW-0472">Membrane</keyword>